<dbReference type="InterPro" id="IPR020846">
    <property type="entry name" value="MFS_dom"/>
</dbReference>
<feature type="region of interest" description="Disordered" evidence="5">
    <location>
        <begin position="1"/>
        <end position="39"/>
    </location>
</feature>
<comment type="caution">
    <text evidence="8">The sequence shown here is derived from an EMBL/GenBank/DDBJ whole genome shotgun (WGS) entry which is preliminary data.</text>
</comment>
<feature type="compositionally biased region" description="Polar residues" evidence="5">
    <location>
        <begin position="9"/>
        <end position="26"/>
    </location>
</feature>
<dbReference type="InterPro" id="IPR050549">
    <property type="entry name" value="MFS_Trehalose_Transporter"/>
</dbReference>
<sequence length="559" mass="61583">PAESVPILNEQSTPEKPLQNGKNLENGSHKDQRDRIESHSNPRGVLAQTLVAGAVFLLTTCCGIHVGYSAILLPQLKNENGTLYADDELGSWIASVQSIASPVGAFLSGLLMDRWGRRTTLILCTIPFTASWIMLAFATDHIYILVARAMAGFSSGLTIGPTQVLVGEISEPHIRGILTGTNFMSHSVGILLVYIMGTMTDWYIVSGISTVFPLLSFLAFLMLPESPVWLVRRNKIQEAEKALRWLRGGGIGLQLLSIHPKDTSISHPVANNDSKLGPFERSTLYLISQPTIRTFPDNESSLTIYSVKPLNQSTVFYFIQVTSGTYLVIFYAVEVITQAGGREGLGIDRFLAAVLTAGDRLLFTFLMCFMLLKVGRRPLILVSGFVQVLSSFLLGALLYLKNKINITDYEFPACKYLIIILMLLYVASNTCGYFSMPGIAMGELLPAKIRGSIGGYILGCTYIGFFITTKIFPWLCQNLAMHGVFAVFGIIGAVGTLFIYLFLPESEGKSLLEIENYFRQPNLIWVDSLKTVLCTLTGKHEIAFIVNNRMSRRTANTLA</sequence>
<dbReference type="Gene3D" id="1.20.1250.20">
    <property type="entry name" value="MFS general substrate transporter like domains"/>
    <property type="match status" value="1"/>
</dbReference>
<evidence type="ECO:0000256" key="3">
    <source>
        <dbReference type="ARBA" id="ARBA00022989"/>
    </source>
</evidence>
<feature type="transmembrane region" description="Helical" evidence="6">
    <location>
        <begin position="416"/>
        <end position="441"/>
    </location>
</feature>
<feature type="transmembrane region" description="Helical" evidence="6">
    <location>
        <begin position="315"/>
        <end position="333"/>
    </location>
</feature>
<dbReference type="AlphaFoldDB" id="A0AAD7Z741"/>
<keyword evidence="3 6" id="KW-1133">Transmembrane helix</keyword>
<keyword evidence="4 6" id="KW-0472">Membrane</keyword>
<evidence type="ECO:0000256" key="1">
    <source>
        <dbReference type="ARBA" id="ARBA00004141"/>
    </source>
</evidence>
<protein>
    <recommendedName>
        <fullName evidence="7">Major facilitator superfamily (MFS) profile domain-containing protein</fullName>
    </recommendedName>
</protein>
<proteinExistence type="predicted"/>
<comment type="subcellular location">
    <subcellularLocation>
        <location evidence="1">Membrane</location>
        <topology evidence="1">Multi-pass membrane protein</topology>
    </subcellularLocation>
</comment>
<evidence type="ECO:0000256" key="2">
    <source>
        <dbReference type="ARBA" id="ARBA00022692"/>
    </source>
</evidence>
<dbReference type="FunFam" id="1.20.1250.20:FF:000249">
    <property type="entry name" value="facilitated trehalose transporter Tret1"/>
    <property type="match status" value="1"/>
</dbReference>
<name>A0AAD7Z741_DIPPU</name>
<feature type="transmembrane region" description="Helical" evidence="6">
    <location>
        <begin position="177"/>
        <end position="196"/>
    </location>
</feature>
<reference evidence="8" key="1">
    <citation type="journal article" date="2023" name="IScience">
        <title>Live-bearing cockroach genome reveals convergent evolutionary mechanisms linked to viviparity in insects and beyond.</title>
        <authorList>
            <person name="Fouks B."/>
            <person name="Harrison M.C."/>
            <person name="Mikhailova A.A."/>
            <person name="Marchal E."/>
            <person name="English S."/>
            <person name="Carruthers M."/>
            <person name="Jennings E.C."/>
            <person name="Chiamaka E.L."/>
            <person name="Frigard R.A."/>
            <person name="Pippel M."/>
            <person name="Attardo G.M."/>
            <person name="Benoit J.B."/>
            <person name="Bornberg-Bauer E."/>
            <person name="Tobe S.S."/>
        </authorList>
    </citation>
    <scope>NUCLEOTIDE SEQUENCE</scope>
    <source>
        <strain evidence="8">Stay&amp;Tobe</strain>
    </source>
</reference>
<dbReference type="EMBL" id="JASPKZ010010269">
    <property type="protein sequence ID" value="KAJ9574688.1"/>
    <property type="molecule type" value="Genomic_DNA"/>
</dbReference>
<dbReference type="Pfam" id="PF00083">
    <property type="entry name" value="Sugar_tr"/>
    <property type="match status" value="1"/>
</dbReference>
<evidence type="ECO:0000256" key="5">
    <source>
        <dbReference type="SAM" id="MobiDB-lite"/>
    </source>
</evidence>
<evidence type="ECO:0000313" key="9">
    <source>
        <dbReference type="Proteomes" id="UP001233999"/>
    </source>
</evidence>
<feature type="transmembrane region" description="Helical" evidence="6">
    <location>
        <begin position="379"/>
        <end position="400"/>
    </location>
</feature>
<evidence type="ECO:0000256" key="4">
    <source>
        <dbReference type="ARBA" id="ARBA00023136"/>
    </source>
</evidence>
<feature type="transmembrane region" description="Helical" evidence="6">
    <location>
        <begin position="119"/>
        <end position="137"/>
    </location>
</feature>
<dbReference type="Proteomes" id="UP001233999">
    <property type="component" value="Unassembled WGS sequence"/>
</dbReference>
<gene>
    <name evidence="8" type="ORF">L9F63_008149</name>
</gene>
<evidence type="ECO:0000256" key="6">
    <source>
        <dbReference type="SAM" id="Phobius"/>
    </source>
</evidence>
<dbReference type="PROSITE" id="PS00217">
    <property type="entry name" value="SUGAR_TRANSPORT_2"/>
    <property type="match status" value="1"/>
</dbReference>
<dbReference type="PROSITE" id="PS50850">
    <property type="entry name" value="MFS"/>
    <property type="match status" value="1"/>
</dbReference>
<dbReference type="PANTHER" id="PTHR48021">
    <property type="match status" value="1"/>
</dbReference>
<dbReference type="InterPro" id="IPR036259">
    <property type="entry name" value="MFS_trans_sf"/>
</dbReference>
<accession>A0AAD7Z741</accession>
<dbReference type="GO" id="GO:0022857">
    <property type="term" value="F:transmembrane transporter activity"/>
    <property type="evidence" value="ECO:0007669"/>
    <property type="project" value="InterPro"/>
</dbReference>
<keyword evidence="2 6" id="KW-0812">Transmembrane</keyword>
<feature type="transmembrane region" description="Helical" evidence="6">
    <location>
        <begin position="479"/>
        <end position="503"/>
    </location>
</feature>
<dbReference type="GO" id="GO:0016020">
    <property type="term" value="C:membrane"/>
    <property type="evidence" value="ECO:0007669"/>
    <property type="project" value="UniProtKB-SubCell"/>
</dbReference>
<feature type="transmembrane region" description="Helical" evidence="6">
    <location>
        <begin position="453"/>
        <end position="473"/>
    </location>
</feature>
<feature type="domain" description="Major facilitator superfamily (MFS) profile" evidence="7">
    <location>
        <begin position="51"/>
        <end position="507"/>
    </location>
</feature>
<reference evidence="8" key="2">
    <citation type="submission" date="2023-05" db="EMBL/GenBank/DDBJ databases">
        <authorList>
            <person name="Fouks B."/>
        </authorList>
    </citation>
    <scope>NUCLEOTIDE SEQUENCE</scope>
    <source>
        <strain evidence="8">Stay&amp;Tobe</strain>
        <tissue evidence="8">Testes</tissue>
    </source>
</reference>
<dbReference type="SUPFAM" id="SSF103473">
    <property type="entry name" value="MFS general substrate transporter"/>
    <property type="match status" value="1"/>
</dbReference>
<dbReference type="InterPro" id="IPR005829">
    <property type="entry name" value="Sugar_transporter_CS"/>
</dbReference>
<evidence type="ECO:0000313" key="8">
    <source>
        <dbReference type="EMBL" id="KAJ9574688.1"/>
    </source>
</evidence>
<organism evidence="8 9">
    <name type="scientific">Diploptera punctata</name>
    <name type="common">Pacific beetle cockroach</name>
    <dbReference type="NCBI Taxonomy" id="6984"/>
    <lineage>
        <taxon>Eukaryota</taxon>
        <taxon>Metazoa</taxon>
        <taxon>Ecdysozoa</taxon>
        <taxon>Arthropoda</taxon>
        <taxon>Hexapoda</taxon>
        <taxon>Insecta</taxon>
        <taxon>Pterygota</taxon>
        <taxon>Neoptera</taxon>
        <taxon>Polyneoptera</taxon>
        <taxon>Dictyoptera</taxon>
        <taxon>Blattodea</taxon>
        <taxon>Blaberoidea</taxon>
        <taxon>Blaberidae</taxon>
        <taxon>Diplopterinae</taxon>
        <taxon>Diploptera</taxon>
    </lineage>
</organism>
<dbReference type="PROSITE" id="PS00216">
    <property type="entry name" value="SUGAR_TRANSPORT_1"/>
    <property type="match status" value="1"/>
</dbReference>
<dbReference type="PANTHER" id="PTHR48021:SF7">
    <property type="entry name" value="RH09188P"/>
    <property type="match status" value="1"/>
</dbReference>
<evidence type="ECO:0000259" key="7">
    <source>
        <dbReference type="PROSITE" id="PS50850"/>
    </source>
</evidence>
<feature type="transmembrane region" description="Helical" evidence="6">
    <location>
        <begin position="202"/>
        <end position="223"/>
    </location>
</feature>
<keyword evidence="9" id="KW-1185">Reference proteome</keyword>
<dbReference type="InterPro" id="IPR005828">
    <property type="entry name" value="MFS_sugar_transport-like"/>
</dbReference>
<feature type="non-terminal residue" evidence="8">
    <location>
        <position position="559"/>
    </location>
</feature>
<feature type="transmembrane region" description="Helical" evidence="6">
    <location>
        <begin position="45"/>
        <end position="71"/>
    </location>
</feature>
<feature type="transmembrane region" description="Helical" evidence="6">
    <location>
        <begin position="353"/>
        <end position="372"/>
    </location>
</feature>
<feature type="compositionally biased region" description="Basic and acidic residues" evidence="5">
    <location>
        <begin position="27"/>
        <end position="39"/>
    </location>
</feature>
<feature type="non-terminal residue" evidence="8">
    <location>
        <position position="1"/>
    </location>
</feature>
<feature type="transmembrane region" description="Helical" evidence="6">
    <location>
        <begin position="91"/>
        <end position="112"/>
    </location>
</feature>